<dbReference type="GO" id="GO:0003677">
    <property type="term" value="F:DNA binding"/>
    <property type="evidence" value="ECO:0007669"/>
    <property type="project" value="UniProtKB-KW"/>
</dbReference>
<comment type="function">
    <text evidence="13">The RuvA-RuvB-RuvC complex processes Holliday junction (HJ) DNA during genetic recombination and DNA repair. Endonuclease that resolves HJ intermediates. Cleaves cruciform DNA by making single-stranded nicks across the HJ at symmetrical positions within the homologous arms, yielding a 5'-phosphate and a 3'-hydroxyl group; requires a central core of homology in the junction. The consensus cleavage sequence is 5'-(A/T)TT(C/G)-3'. Cleavage occurs on the 3'-side of the TT dinucleotide at the point of strand exchange. HJ branch migration catalyzed by RuvA-RuvB allows RuvC to scan DNA until it finds its consensus sequence, where it cleaves and resolves the cruciform DNA.</text>
</comment>
<keyword evidence="2 13" id="KW-0963">Cytoplasm</keyword>
<evidence type="ECO:0000256" key="8">
    <source>
        <dbReference type="ARBA" id="ARBA00022842"/>
    </source>
</evidence>
<dbReference type="EC" id="3.1.21.10" evidence="13 14"/>
<comment type="similarity">
    <text evidence="1 13">Belongs to the RuvC family.</text>
</comment>
<evidence type="ECO:0000256" key="6">
    <source>
        <dbReference type="ARBA" id="ARBA00022763"/>
    </source>
</evidence>
<keyword evidence="4 13" id="KW-0479">Metal-binding</keyword>
<dbReference type="PRINTS" id="PR00696">
    <property type="entry name" value="RSOLVASERUVC"/>
</dbReference>
<feature type="active site" evidence="13">
    <location>
        <position position="65"/>
    </location>
</feature>
<keyword evidence="9 13" id="KW-0238">DNA-binding</keyword>
<feature type="binding site" evidence="13">
    <location>
        <position position="7"/>
    </location>
    <ligand>
        <name>Mg(2+)</name>
        <dbReference type="ChEBI" id="CHEBI:18420"/>
        <label>1</label>
    </ligand>
</feature>
<comment type="cofactor">
    <cofactor evidence="13">
        <name>Mg(2+)</name>
        <dbReference type="ChEBI" id="CHEBI:18420"/>
    </cofactor>
    <text evidence="13">Binds 2 Mg(2+) ion per subunit.</text>
</comment>
<dbReference type="CDD" id="cd16962">
    <property type="entry name" value="RuvC"/>
    <property type="match status" value="1"/>
</dbReference>
<keyword evidence="7 13" id="KW-0378">Hydrolase</keyword>
<comment type="subcellular location">
    <subcellularLocation>
        <location evidence="13">Cytoplasm</location>
    </subcellularLocation>
</comment>
<evidence type="ECO:0000256" key="1">
    <source>
        <dbReference type="ARBA" id="ARBA00009518"/>
    </source>
</evidence>
<dbReference type="HAMAP" id="MF_00034">
    <property type="entry name" value="RuvC"/>
    <property type="match status" value="1"/>
</dbReference>
<keyword evidence="5 13" id="KW-0255">Endonuclease</keyword>
<dbReference type="GO" id="GO:0048476">
    <property type="term" value="C:Holliday junction resolvase complex"/>
    <property type="evidence" value="ECO:0007669"/>
    <property type="project" value="UniProtKB-UniRule"/>
</dbReference>
<dbReference type="Gene3D" id="3.30.420.10">
    <property type="entry name" value="Ribonuclease H-like superfamily/Ribonuclease H"/>
    <property type="match status" value="1"/>
</dbReference>
<evidence type="ECO:0000256" key="2">
    <source>
        <dbReference type="ARBA" id="ARBA00022490"/>
    </source>
</evidence>
<evidence type="ECO:0000256" key="14">
    <source>
        <dbReference type="NCBIfam" id="TIGR00228"/>
    </source>
</evidence>
<comment type="catalytic activity">
    <reaction evidence="12 13">
        <text>Endonucleolytic cleavage at a junction such as a reciprocal single-stranded crossover between two homologous DNA duplexes (Holliday junction).</text>
        <dbReference type="EC" id="3.1.21.10"/>
    </reaction>
</comment>
<dbReference type="EMBL" id="LCOK01000003">
    <property type="protein sequence ID" value="KKU77348.1"/>
    <property type="molecule type" value="Genomic_DNA"/>
</dbReference>
<evidence type="ECO:0000256" key="9">
    <source>
        <dbReference type="ARBA" id="ARBA00023125"/>
    </source>
</evidence>
<keyword evidence="6 13" id="KW-0227">DNA damage</keyword>
<feature type="binding site" evidence="13">
    <location>
        <position position="65"/>
    </location>
    <ligand>
        <name>Mg(2+)</name>
        <dbReference type="ChEBI" id="CHEBI:18420"/>
        <label>2</label>
    </ligand>
</feature>
<keyword evidence="3 13" id="KW-0540">Nuclease</keyword>
<feature type="binding site" evidence="13">
    <location>
        <position position="138"/>
    </location>
    <ligand>
        <name>Mg(2+)</name>
        <dbReference type="ChEBI" id="CHEBI:18420"/>
        <label>1</label>
    </ligand>
</feature>
<dbReference type="GO" id="GO:0005737">
    <property type="term" value="C:cytoplasm"/>
    <property type="evidence" value="ECO:0007669"/>
    <property type="project" value="UniProtKB-SubCell"/>
</dbReference>
<dbReference type="GO" id="GO:0000287">
    <property type="term" value="F:magnesium ion binding"/>
    <property type="evidence" value="ECO:0007669"/>
    <property type="project" value="UniProtKB-UniRule"/>
</dbReference>
<dbReference type="Pfam" id="PF02075">
    <property type="entry name" value="RuvC"/>
    <property type="match status" value="1"/>
</dbReference>
<dbReference type="InterPro" id="IPR036397">
    <property type="entry name" value="RNaseH_sf"/>
</dbReference>
<organism evidence="15 16">
    <name type="scientific">Candidatus Giovannonibacteria bacterium GW2011_GWB1_47_6b</name>
    <dbReference type="NCBI Taxonomy" id="1618655"/>
    <lineage>
        <taxon>Bacteria</taxon>
        <taxon>Candidatus Giovannoniibacteriota</taxon>
    </lineage>
</organism>
<dbReference type="FunFam" id="3.30.420.10:FF:000002">
    <property type="entry name" value="Crossover junction endodeoxyribonuclease RuvC"/>
    <property type="match status" value="1"/>
</dbReference>
<dbReference type="PANTHER" id="PTHR30194">
    <property type="entry name" value="CROSSOVER JUNCTION ENDODEOXYRIBONUCLEASE RUVC"/>
    <property type="match status" value="1"/>
</dbReference>
<gene>
    <name evidence="13" type="primary">ruvC</name>
    <name evidence="15" type="ORF">UY02_C0003G0013</name>
</gene>
<evidence type="ECO:0000256" key="12">
    <source>
        <dbReference type="ARBA" id="ARBA00029354"/>
    </source>
</evidence>
<dbReference type="InterPro" id="IPR012337">
    <property type="entry name" value="RNaseH-like_sf"/>
</dbReference>
<evidence type="ECO:0000256" key="7">
    <source>
        <dbReference type="ARBA" id="ARBA00022801"/>
    </source>
</evidence>
<evidence type="ECO:0000313" key="16">
    <source>
        <dbReference type="Proteomes" id="UP000034682"/>
    </source>
</evidence>
<accession>A0A0G1VGN0</accession>
<dbReference type="InterPro" id="IPR002176">
    <property type="entry name" value="X-over_junc_endoDNase_RuvC"/>
</dbReference>
<name>A0A0G1VGN0_9BACT</name>
<dbReference type="NCBIfam" id="NF000711">
    <property type="entry name" value="PRK00039.2-1"/>
    <property type="match status" value="1"/>
</dbReference>
<evidence type="ECO:0000256" key="3">
    <source>
        <dbReference type="ARBA" id="ARBA00022722"/>
    </source>
</evidence>
<protein>
    <recommendedName>
        <fullName evidence="13 14">Crossover junction endodeoxyribonuclease RuvC</fullName>
        <ecNumber evidence="13 14">3.1.21.10</ecNumber>
    </recommendedName>
    <alternativeName>
        <fullName evidence="13">Holliday junction nuclease RuvC</fullName>
    </alternativeName>
    <alternativeName>
        <fullName evidence="13">Holliday junction resolvase RuvC</fullName>
    </alternativeName>
</protein>
<evidence type="ECO:0000256" key="11">
    <source>
        <dbReference type="ARBA" id="ARBA00023204"/>
    </source>
</evidence>
<dbReference type="PANTHER" id="PTHR30194:SF3">
    <property type="entry name" value="CROSSOVER JUNCTION ENDODEOXYRIBONUCLEASE RUVC"/>
    <property type="match status" value="1"/>
</dbReference>
<comment type="caution">
    <text evidence="15">The sequence shown here is derived from an EMBL/GenBank/DDBJ whole genome shotgun (WGS) entry which is preliminary data.</text>
</comment>
<evidence type="ECO:0000313" key="15">
    <source>
        <dbReference type="EMBL" id="KKU77348.1"/>
    </source>
</evidence>
<dbReference type="GO" id="GO:0008821">
    <property type="term" value="F:crossover junction DNA endonuclease activity"/>
    <property type="evidence" value="ECO:0007669"/>
    <property type="project" value="UniProtKB-UniRule"/>
</dbReference>
<keyword evidence="8 13" id="KW-0460">Magnesium</keyword>
<evidence type="ECO:0000256" key="4">
    <source>
        <dbReference type="ARBA" id="ARBA00022723"/>
    </source>
</evidence>
<proteinExistence type="inferred from homology"/>
<dbReference type="AlphaFoldDB" id="A0A0G1VGN0"/>
<feature type="active site" evidence="13">
    <location>
        <position position="138"/>
    </location>
</feature>
<feature type="active site" evidence="13">
    <location>
        <position position="7"/>
    </location>
</feature>
<keyword evidence="11 13" id="KW-0234">DNA repair</keyword>
<sequence>MKILGIDPGTSRIGYGLIETSDGLKLVRHGVIEPKQKSLQEKISRLSVHFRELLAESRPDLAAIEKLFFAKNRKTAMEVAQARGAILSILLENGVPVVEYAPNEVKAQVAGYGLADKVGVAKMVKLILKIDELPGYDDASDALAIAITAANNRRLGA</sequence>
<keyword evidence="10 13" id="KW-0233">DNA recombination</keyword>
<comment type="subunit">
    <text evidence="13">Homodimer which binds Holliday junction (HJ) DNA. The HJ becomes 2-fold symmetrical on binding to RuvC with unstacked arms; it has a different conformation from HJ DNA in complex with RuvA. In the full resolvosome a probable DNA-RuvA(4)-RuvB(12)-RuvC(2) complex forms which resolves the HJ.</text>
</comment>
<dbReference type="GO" id="GO:0006310">
    <property type="term" value="P:DNA recombination"/>
    <property type="evidence" value="ECO:0007669"/>
    <property type="project" value="UniProtKB-UniRule"/>
</dbReference>
<dbReference type="SUPFAM" id="SSF53098">
    <property type="entry name" value="Ribonuclease H-like"/>
    <property type="match status" value="1"/>
</dbReference>
<dbReference type="GO" id="GO:0006281">
    <property type="term" value="P:DNA repair"/>
    <property type="evidence" value="ECO:0007669"/>
    <property type="project" value="UniProtKB-UniRule"/>
</dbReference>
<evidence type="ECO:0000256" key="5">
    <source>
        <dbReference type="ARBA" id="ARBA00022759"/>
    </source>
</evidence>
<dbReference type="NCBIfam" id="TIGR00228">
    <property type="entry name" value="ruvC"/>
    <property type="match status" value="1"/>
</dbReference>
<evidence type="ECO:0000256" key="13">
    <source>
        <dbReference type="HAMAP-Rule" id="MF_00034"/>
    </source>
</evidence>
<dbReference type="Proteomes" id="UP000034682">
    <property type="component" value="Unassembled WGS sequence"/>
</dbReference>
<evidence type="ECO:0000256" key="10">
    <source>
        <dbReference type="ARBA" id="ARBA00023172"/>
    </source>
</evidence>
<reference evidence="15 16" key="1">
    <citation type="journal article" date="2015" name="Nature">
        <title>rRNA introns, odd ribosomes, and small enigmatic genomes across a large radiation of phyla.</title>
        <authorList>
            <person name="Brown C.T."/>
            <person name="Hug L.A."/>
            <person name="Thomas B.C."/>
            <person name="Sharon I."/>
            <person name="Castelle C.J."/>
            <person name="Singh A."/>
            <person name="Wilkins M.J."/>
            <person name="Williams K.H."/>
            <person name="Banfield J.F."/>
        </authorList>
    </citation>
    <scope>NUCLEOTIDE SEQUENCE [LARGE SCALE GENOMIC DNA]</scope>
</reference>